<protein>
    <submittedName>
        <fullName evidence="3">Uncharacterized protein</fullName>
    </submittedName>
</protein>
<feature type="region of interest" description="Disordered" evidence="2">
    <location>
        <begin position="364"/>
        <end position="426"/>
    </location>
</feature>
<feature type="coiled-coil region" evidence="1">
    <location>
        <begin position="1621"/>
        <end position="1648"/>
    </location>
</feature>
<keyword evidence="1" id="KW-0175">Coiled coil</keyword>
<dbReference type="OrthoDB" id="3357224at2759"/>
<feature type="region of interest" description="Disordered" evidence="2">
    <location>
        <begin position="438"/>
        <end position="733"/>
    </location>
</feature>
<feature type="region of interest" description="Disordered" evidence="2">
    <location>
        <begin position="1"/>
        <end position="27"/>
    </location>
</feature>
<evidence type="ECO:0000313" key="4">
    <source>
        <dbReference type="Proteomes" id="UP000886523"/>
    </source>
</evidence>
<evidence type="ECO:0000256" key="1">
    <source>
        <dbReference type="SAM" id="Coils"/>
    </source>
</evidence>
<comment type="caution">
    <text evidence="3">The sequence shown here is derived from an EMBL/GenBank/DDBJ whole genome shotgun (WGS) entry which is preliminary data.</text>
</comment>
<reference evidence="3" key="1">
    <citation type="journal article" date="2020" name="Nat. Commun.">
        <title>Large-scale genome sequencing of mycorrhizal fungi provides insights into the early evolution of symbiotic traits.</title>
        <authorList>
            <person name="Miyauchi S."/>
            <person name="Kiss E."/>
            <person name="Kuo A."/>
            <person name="Drula E."/>
            <person name="Kohler A."/>
            <person name="Sanchez-Garcia M."/>
            <person name="Morin E."/>
            <person name="Andreopoulos B."/>
            <person name="Barry K.W."/>
            <person name="Bonito G."/>
            <person name="Buee M."/>
            <person name="Carver A."/>
            <person name="Chen C."/>
            <person name="Cichocki N."/>
            <person name="Clum A."/>
            <person name="Culley D."/>
            <person name="Crous P.W."/>
            <person name="Fauchery L."/>
            <person name="Girlanda M."/>
            <person name="Hayes R.D."/>
            <person name="Keri Z."/>
            <person name="LaButti K."/>
            <person name="Lipzen A."/>
            <person name="Lombard V."/>
            <person name="Magnuson J."/>
            <person name="Maillard F."/>
            <person name="Murat C."/>
            <person name="Nolan M."/>
            <person name="Ohm R.A."/>
            <person name="Pangilinan J."/>
            <person name="Pereira M.F."/>
            <person name="Perotto S."/>
            <person name="Peter M."/>
            <person name="Pfister S."/>
            <person name="Riley R."/>
            <person name="Sitrit Y."/>
            <person name="Stielow J.B."/>
            <person name="Szollosi G."/>
            <person name="Zifcakova L."/>
            <person name="Stursova M."/>
            <person name="Spatafora J.W."/>
            <person name="Tedersoo L."/>
            <person name="Vaario L.M."/>
            <person name="Yamada A."/>
            <person name="Yan M."/>
            <person name="Wang P."/>
            <person name="Xu J."/>
            <person name="Bruns T."/>
            <person name="Baldrian P."/>
            <person name="Vilgalys R."/>
            <person name="Dunand C."/>
            <person name="Henrissat B."/>
            <person name="Grigoriev I.V."/>
            <person name="Hibbett D."/>
            <person name="Nagy L.G."/>
            <person name="Martin F.M."/>
        </authorList>
    </citation>
    <scope>NUCLEOTIDE SEQUENCE</scope>
    <source>
        <strain evidence="3">UP504</strain>
    </source>
</reference>
<feature type="coiled-coil region" evidence="1">
    <location>
        <begin position="1507"/>
        <end position="1534"/>
    </location>
</feature>
<name>A0A9P6AW75_9AGAM</name>
<feature type="compositionally biased region" description="Low complexity" evidence="2">
    <location>
        <begin position="1721"/>
        <end position="1731"/>
    </location>
</feature>
<feature type="compositionally biased region" description="Polar residues" evidence="2">
    <location>
        <begin position="1732"/>
        <end position="1749"/>
    </location>
</feature>
<feature type="compositionally biased region" description="Acidic residues" evidence="2">
    <location>
        <begin position="521"/>
        <end position="536"/>
    </location>
</feature>
<feature type="compositionally biased region" description="Polar residues" evidence="2">
    <location>
        <begin position="1028"/>
        <end position="1037"/>
    </location>
</feature>
<dbReference type="Proteomes" id="UP000886523">
    <property type="component" value="Unassembled WGS sequence"/>
</dbReference>
<feature type="region of interest" description="Disordered" evidence="2">
    <location>
        <begin position="290"/>
        <end position="309"/>
    </location>
</feature>
<sequence length="1830" mass="198941">MLTGPGFQSGPYFPNRQAPPHLTMHRSRPSIVPANVPLPSTPNIAQLAFNPGLSIFPGTQPPPGPSVGRSGVHPYPPRRQPSISIGGPPKAVLGGPRKVDATSASDVGPGALLSLAGGVVEVPKPKSKKCIVKLPIESPSTAGSSTGEILRPPWARNPLRIPVSDELDGTPPPNIITIEIYPELGSSGAHPLPSTIEVFLPGKGAWEEYKNQIIEEKLAKLGVEKGNRARANTFVPTHAPMLVLPRCHWTRAFLMSLIFTMTRLLLEQVSSPADPALLLFKLNKLQQSQSLRASPGTSEASSSGMSNYSKHAHSMSLAHPALSSASFFTPPTGSPSHFVSPLNASMPELSPFGTQATFGQSDYIIPPHLKRSPLPSSSLRSVSETGDDEEEEKAVADDSDERQDDGWLPMFAPQPQAPIQSDPKPDFTVGFGLDVTSDDEEDIRPFPSVKPVASSDAIGLEDVTPNNTVPDNYEYGEDEIDPDIDDGITEGAFITPSHSRQPSKVSVPVEPPRNFIPQETVQEEESWVPQADDGDEKENIPPSHGESAWSEGPDHDGPDTDDWTNPSQPPREPSSADEWTESEAAGRNEADLVSDSESTGEWSNPSDEERHRQDRRLRRQLATAARRTPQFLQYPSASIGSTFGFGIPPPPTQQRFDDIISNPSEEGIHDHSAYFSASDPDAFYPTNRSDNGSVRAHRPLPLPPRSEGNSLAPTPPPALRSGAHSRSASYAAQDRLNPLAKPFVFGGSLGVGHSPEQGVPYTHARETSQGSRLNAAAAEFKPSFVSTTGFNFKPPPGVPALSFSSGTSDANRPLPIPPSSSRAAQGREKRQRRGSGAGFLASDGPAEDGRDQIAHFQFPPQSAPLEPPTIVMPRRGSMLNPAAKPFTFNGSSAVNSATAAATPGTSASAPATIPASLRSKRSADGMDDEAEEAKPTSLTDTPATPVRSPDWTKARRPPIPDFQHPVSTNTVPASVFKALVNGDGEGPTRPTVRSRLSSRELLFETHGHVASLDDINLPSIARRANRTVSQAPSTSPFGTPLVDVFTQSPQGARDDRIQSRSDSSMGGPSHHGRLASLVRSATPSDIGETKRANIGDLASRLSHLVDEFSSLRRDIFTLRLQATAQATEPSPSALRSAFSDFIPVLQTQLQTQLAEHRESIATENSRDAQGELDYELIHNLIEQGHHELRASLQRDIAELAQALEQQSNPSRHVYQLIEELSSRTINAVNTTASKIVTHFTDSEENSRRRPVEERKILLQELLNHLVPHINTLRSEPLDLDRVTMQLTQAVKPHISQLIDLASDKKETAALITQHLLPVLTSIIPPSIDTPSIATRLSSDLVKAMPHLDSHDLKEEIADLVVERLDSRLAIRASASNNTETLSSRIVESLAPHLERSNQLSSAFESLSSRNETLQFQYASLQASQSDVVSKLSLLPDVLTGASWAVTQAQTELVAKTRALKHVASLMLLQGEQNALVERLSHMEMDRKDGSEELAALRERSSSRDTDLASAESRIVQLEQDVSEAMIKLGDAENSLSLSDVELQLSLATRDLDASKQIRMQIEAQRDDLLSQQSHWQDLRRTADHVEMLTKGELSTLQKLHSDQEFKLGNMQRASITFKQSIANAQQRAAEWEKKAKEHEHELETCRFKLQQNEEVQVATVAELESYKRQVEEHDGIERASKAHPDILTGDSASVLRIGLEHAQASSSKRIPYPTYPTPQSSLVSYASSEASNNGRPLSRLSQSTQSTEWPSRPGTATPDRARTHNGKHTLPNQEPPQESVWDSMHAPDLDQVPPTPRASHKSTLRLSLPPSPTFSTVSVTPTQGPDGWWE</sequence>
<accession>A0A9P6AW75</accession>
<feature type="compositionally biased region" description="Low complexity" evidence="2">
    <location>
        <begin position="891"/>
        <end position="916"/>
    </location>
</feature>
<feature type="compositionally biased region" description="Low complexity" evidence="2">
    <location>
        <begin position="372"/>
        <end position="381"/>
    </location>
</feature>
<keyword evidence="4" id="KW-1185">Reference proteome</keyword>
<evidence type="ECO:0000313" key="3">
    <source>
        <dbReference type="EMBL" id="KAF9513056.1"/>
    </source>
</evidence>
<feature type="region of interest" description="Disordered" evidence="2">
    <location>
        <begin position="1721"/>
        <end position="1830"/>
    </location>
</feature>
<feature type="region of interest" description="Disordered" evidence="2">
    <location>
        <begin position="1028"/>
        <end position="1073"/>
    </location>
</feature>
<feature type="compositionally biased region" description="Polar residues" evidence="2">
    <location>
        <begin position="595"/>
        <end position="605"/>
    </location>
</feature>
<feature type="compositionally biased region" description="Acidic residues" evidence="2">
    <location>
        <begin position="474"/>
        <end position="488"/>
    </location>
</feature>
<feature type="compositionally biased region" description="Polar residues" evidence="2">
    <location>
        <begin position="630"/>
        <end position="641"/>
    </location>
</feature>
<organism evidence="3 4">
    <name type="scientific">Hydnum rufescens UP504</name>
    <dbReference type="NCBI Taxonomy" id="1448309"/>
    <lineage>
        <taxon>Eukaryota</taxon>
        <taxon>Fungi</taxon>
        <taxon>Dikarya</taxon>
        <taxon>Basidiomycota</taxon>
        <taxon>Agaricomycotina</taxon>
        <taxon>Agaricomycetes</taxon>
        <taxon>Cantharellales</taxon>
        <taxon>Hydnaceae</taxon>
        <taxon>Hydnum</taxon>
    </lineage>
</organism>
<feature type="region of interest" description="Disordered" evidence="2">
    <location>
        <begin position="789"/>
        <end position="968"/>
    </location>
</feature>
<proteinExistence type="predicted"/>
<feature type="compositionally biased region" description="Low complexity" evidence="2">
    <location>
        <begin position="1804"/>
        <end position="1822"/>
    </location>
</feature>
<feature type="compositionally biased region" description="Acidic residues" evidence="2">
    <location>
        <begin position="385"/>
        <end position="403"/>
    </location>
</feature>
<gene>
    <name evidence="3" type="ORF">BS47DRAFT_1393681</name>
</gene>
<dbReference type="EMBL" id="MU128978">
    <property type="protein sequence ID" value="KAF9513056.1"/>
    <property type="molecule type" value="Genomic_DNA"/>
</dbReference>
<evidence type="ECO:0000256" key="2">
    <source>
        <dbReference type="SAM" id="MobiDB-lite"/>
    </source>
</evidence>